<accession>A0A977KZZ2</accession>
<evidence type="ECO:0000313" key="2">
    <source>
        <dbReference type="EMBL" id="UXE62989.1"/>
    </source>
</evidence>
<feature type="domain" description="SHOCT" evidence="1">
    <location>
        <begin position="108"/>
        <end position="133"/>
    </location>
</feature>
<proteinExistence type="predicted"/>
<dbReference type="Pfam" id="PF09851">
    <property type="entry name" value="SHOCT"/>
    <property type="match status" value="1"/>
</dbReference>
<organism evidence="2">
    <name type="scientific">Woronichinia naegeliana WA131</name>
    <dbReference type="NCBI Taxonomy" id="2824559"/>
    <lineage>
        <taxon>Bacteria</taxon>
        <taxon>Bacillati</taxon>
        <taxon>Cyanobacteriota</taxon>
        <taxon>Cyanophyceae</taxon>
        <taxon>Synechococcales</taxon>
        <taxon>Coelosphaeriaceae</taxon>
        <taxon>Woronichinia</taxon>
    </lineage>
</organism>
<evidence type="ECO:0000259" key="1">
    <source>
        <dbReference type="Pfam" id="PF09851"/>
    </source>
</evidence>
<dbReference type="KEGG" id="wna:KA717_10065"/>
<reference evidence="2" key="1">
    <citation type="submission" date="2021-04" db="EMBL/GenBank/DDBJ databases">
        <title>Genome sequence of Woronichinia naegeliana from Washington state freshwater lake bloom.</title>
        <authorList>
            <person name="Dreher T.W."/>
        </authorList>
    </citation>
    <scope>NUCLEOTIDE SEQUENCE</scope>
    <source>
        <strain evidence="2">WA131</strain>
    </source>
</reference>
<protein>
    <recommendedName>
        <fullName evidence="1">SHOCT domain-containing protein</fullName>
    </recommendedName>
</protein>
<dbReference type="EMBL" id="CP073041">
    <property type="protein sequence ID" value="UXE62989.1"/>
    <property type="molecule type" value="Genomic_DNA"/>
</dbReference>
<gene>
    <name evidence="2" type="ORF">KA717_10065</name>
</gene>
<dbReference type="AlphaFoldDB" id="A0A977KZZ2"/>
<name>A0A977KZZ2_9CYAN</name>
<dbReference type="Proteomes" id="UP001065613">
    <property type="component" value="Chromosome"/>
</dbReference>
<dbReference type="InterPro" id="IPR018649">
    <property type="entry name" value="SHOCT"/>
</dbReference>
<sequence>MSLFEQLTRHPKKRKLAIALALLSTVLPWPIAGLHKFYLGQPLWGGIYLLLWHTPIPRIACAIDAVWYLVQGEAAFAQQFNGLNLNTPRQNGTINAVNATSVSTIAESLRQLEQLRQEGLVSEYEFEQKRRQLIDRMV</sequence>